<comment type="caution">
    <text evidence="2">The sequence shown here is derived from an EMBL/GenBank/DDBJ whole genome shotgun (WGS) entry which is preliminary data.</text>
</comment>
<protein>
    <submittedName>
        <fullName evidence="2">Uncharacterized protein</fullName>
    </submittedName>
</protein>
<accession>A0A7W6BDN9</accession>
<evidence type="ECO:0000313" key="3">
    <source>
        <dbReference type="Proteomes" id="UP000571950"/>
    </source>
</evidence>
<evidence type="ECO:0000313" key="2">
    <source>
        <dbReference type="EMBL" id="MBB3924995.1"/>
    </source>
</evidence>
<evidence type="ECO:0000256" key="1">
    <source>
        <dbReference type="SAM" id="SignalP"/>
    </source>
</evidence>
<organism evidence="2 3">
    <name type="scientific">Sphingobium jiangsuense</name>
    <dbReference type="NCBI Taxonomy" id="870476"/>
    <lineage>
        <taxon>Bacteria</taxon>
        <taxon>Pseudomonadati</taxon>
        <taxon>Pseudomonadota</taxon>
        <taxon>Alphaproteobacteria</taxon>
        <taxon>Sphingomonadales</taxon>
        <taxon>Sphingomonadaceae</taxon>
        <taxon>Sphingobium</taxon>
    </lineage>
</organism>
<keyword evidence="3" id="KW-1185">Reference proteome</keyword>
<dbReference type="AlphaFoldDB" id="A0A7W6BDN9"/>
<keyword evidence="1" id="KW-0732">Signal</keyword>
<dbReference type="Proteomes" id="UP000571950">
    <property type="component" value="Unassembled WGS sequence"/>
</dbReference>
<proteinExistence type="predicted"/>
<name>A0A7W6BDN9_9SPHN</name>
<gene>
    <name evidence="2" type="ORF">GGR43_000696</name>
</gene>
<dbReference type="RefSeq" id="WP_188070558.1">
    <property type="nucleotide sequence ID" value="NZ_BSPS01000022.1"/>
</dbReference>
<feature type="chain" id="PRO_5031072165" evidence="1">
    <location>
        <begin position="27"/>
        <end position="228"/>
    </location>
</feature>
<feature type="signal peptide" evidence="1">
    <location>
        <begin position="1"/>
        <end position="26"/>
    </location>
</feature>
<dbReference type="EMBL" id="JACIDT010000002">
    <property type="protein sequence ID" value="MBB3924995.1"/>
    <property type="molecule type" value="Genomic_DNA"/>
</dbReference>
<reference evidence="2 3" key="1">
    <citation type="submission" date="2020-08" db="EMBL/GenBank/DDBJ databases">
        <title>Genomic Encyclopedia of Type Strains, Phase IV (KMG-IV): sequencing the most valuable type-strain genomes for metagenomic binning, comparative biology and taxonomic classification.</title>
        <authorList>
            <person name="Goeker M."/>
        </authorList>
    </citation>
    <scope>NUCLEOTIDE SEQUENCE [LARGE SCALE GENOMIC DNA]</scope>
    <source>
        <strain evidence="2 3">DSM 26189</strain>
    </source>
</reference>
<sequence length="228" mass="24811">MKKFLSLPLMAAAVAAMALSSAPARAQFYFAEPDLSSPPVTGAEPQLAMNLPGATPDELRAALVWHLRAALNVAALQCDFAPSLLTVSNYNASIAHHDDELAKSLATVTGYFHRTVGKGRTGDRAFDVYNTKTYSLYSTVHAQRDFCNEMSKVGREAIFAPRGSLHVVAQNRMGEIRKSLVPTGEQYFTNPAYGFTATLPDFGKKCWKKDNFQANCAKAWEQRASSGG</sequence>